<dbReference type="EMBL" id="CP064747">
    <property type="protein sequence ID" value="QPC57949.1"/>
    <property type="molecule type" value="Genomic_DNA"/>
</dbReference>
<dbReference type="PRINTS" id="PR00385">
    <property type="entry name" value="P450"/>
</dbReference>
<feature type="transmembrane region" description="Helical" evidence="18">
    <location>
        <begin position="81"/>
        <end position="109"/>
    </location>
</feature>
<comment type="similarity">
    <text evidence="10">Belongs to the major facilitator superfamily. Allantoate permease family.</text>
</comment>
<comment type="catalytic activity">
    <reaction evidence="11">
        <text>benzoate + reduced [NADPH--hemoprotein reductase] + O2 = 4-hydroxybenzoate + oxidized [NADPH--hemoprotein reductase] + H2O + H(+)</text>
        <dbReference type="Rhea" id="RHEA:18033"/>
        <dbReference type="Rhea" id="RHEA-COMP:11964"/>
        <dbReference type="Rhea" id="RHEA-COMP:11965"/>
        <dbReference type="ChEBI" id="CHEBI:15377"/>
        <dbReference type="ChEBI" id="CHEBI:15378"/>
        <dbReference type="ChEBI" id="CHEBI:15379"/>
        <dbReference type="ChEBI" id="CHEBI:16150"/>
        <dbReference type="ChEBI" id="CHEBI:17879"/>
        <dbReference type="ChEBI" id="CHEBI:57618"/>
        <dbReference type="ChEBI" id="CHEBI:58210"/>
        <dbReference type="EC" id="1.14.14.92"/>
    </reaction>
</comment>
<dbReference type="Gene3D" id="1.20.1250.20">
    <property type="entry name" value="MFS general substrate transporter like domains"/>
    <property type="match status" value="2"/>
</dbReference>
<evidence type="ECO:0000256" key="11">
    <source>
        <dbReference type="ARBA" id="ARBA00050706"/>
    </source>
</evidence>
<dbReference type="SUPFAM" id="SSF103473">
    <property type="entry name" value="MFS general substrate transporter"/>
    <property type="match status" value="1"/>
</dbReference>
<dbReference type="FunFam" id="1.20.1250.20:FF:000064">
    <property type="entry name" value="MFS allantoate transporter"/>
    <property type="match status" value="1"/>
</dbReference>
<feature type="transmembrane region" description="Helical" evidence="18">
    <location>
        <begin position="310"/>
        <end position="333"/>
    </location>
</feature>
<dbReference type="PRINTS" id="PR00463">
    <property type="entry name" value="EP450I"/>
</dbReference>
<feature type="transmembrane region" description="Helical" evidence="18">
    <location>
        <begin position="211"/>
        <end position="230"/>
    </location>
</feature>
<evidence type="ECO:0000256" key="14">
    <source>
        <dbReference type="ARBA" id="ARBA00081895"/>
    </source>
</evidence>
<keyword evidence="9" id="KW-0325">Glycoprotein</keyword>
<name>A0A7S8CXA5_FUSCU</name>
<sequence>MSGTGLGRLGSTSPDPGASSRDNHALLDMVDGEEGISRGRSHGEVKGPTADLMRRLGVSPERRIKVTPEDDARVLKRIDMVVLPLMLAVYFLQGLDKATIAYASIFGLIEDTHLKGNQFSWLSSIVYVAQLIAQFPLAWLLVKLPIGKFTACMVTFWGLTLTLMAAAHTFHSLLFARFWLGAFEASIAPSFVAITQMFWRRREQPLRMSYWYAMNGFTGVFGSLATWWLAQLPLGLKPYQTIFVAFGIITVCFSTVLFNYMPDSPAEAKFLDKHDKLIAIERLRMNQTGVMSRQWRWDHFWETMRDVKTWLWFALIFSISVPSGGVGSFGPLLIKSFGFDSFEAILFNAPFGIVQLISTVGGSYVATKYHKKGPVIAFLAVFPIIGCMIMLSTPHTPDGRNTLLGGYYMISVFPGIVPLIYSWASSNTAGDTKSKCNSSVLFIGQSLGNIIGPLLYKPSEAPEYHRGLSWNLLLYMAIEGLVVLTSMYLTFLNRDHSRRRVLAGKDAVIVDYSLYSPEEADRLRRAKATDGQTIESAKDGTVGDRAFDDLTDLMNDEFFLSGNNIAEGRMWRKRSSEAVNGCLHLIWASLIKMAITELLVSPWAPVALVVAFVAWYILPWVSNKDLRGIPAPFPAQFSNLWLLSTCRRGKRYEIVDQVHKKLGPLVRIAPNHVSVADADAINTIYGHGNGFLKADFYDTFVSIRRGLFNTRDRAEHSRKRKIVSHTFAPKSVLEFEPYIRQNLEIFVKQWDRISSNKERDGYGRVDCLNWFNFLAFDIIADLAFGKPFGMLASGADIAEVKASPTSPTIYAPAVEIMNRRGEVSATLGCLPQLKPYAKYLPDPFFSQGLQAVENLAGIAIARVSERLERGGDSTRKDLLARLMQGRDEKGEPLGRDELTAEALTQLIAGSDTTSNSSCALLYHIVRTPGVMQKIYEEVSAVMPDGVDIPDFESVKHLPYLGHCINETLRIHSPSGIGLPREVPPNHKGVTIHGRYFGPGTVLSVPTYTIHHSTEIWGPDADDFKPERWETLTDKQKNAFIPFSYGPRSCVGRNLAEMQMRMIAATWIKRYDVVLRQDVMETREGFLRKPMGLDVGLARR</sequence>
<organism evidence="19 20">
    <name type="scientific">Fusarium culmorum</name>
    <dbReference type="NCBI Taxonomy" id="5516"/>
    <lineage>
        <taxon>Eukaryota</taxon>
        <taxon>Fungi</taxon>
        <taxon>Dikarya</taxon>
        <taxon>Ascomycota</taxon>
        <taxon>Pezizomycotina</taxon>
        <taxon>Sordariomycetes</taxon>
        <taxon>Hypocreomycetidae</taxon>
        <taxon>Hypocreales</taxon>
        <taxon>Nectriaceae</taxon>
        <taxon>Fusarium</taxon>
    </lineage>
</organism>
<gene>
    <name evidence="19" type="ORF">HYE67_000180</name>
</gene>
<dbReference type="Pfam" id="PF07690">
    <property type="entry name" value="MFS_1"/>
    <property type="match status" value="1"/>
</dbReference>
<evidence type="ECO:0000256" key="16">
    <source>
        <dbReference type="PIRSR" id="PIRSR602401-1"/>
    </source>
</evidence>
<feature type="binding site" description="axial binding residue" evidence="16">
    <location>
        <position position="1049"/>
    </location>
    <ligand>
        <name>heme</name>
        <dbReference type="ChEBI" id="CHEBI:30413"/>
    </ligand>
    <ligandPart>
        <name>Fe</name>
        <dbReference type="ChEBI" id="CHEBI:18248"/>
    </ligandPart>
</feature>
<evidence type="ECO:0000256" key="12">
    <source>
        <dbReference type="ARBA" id="ARBA00066552"/>
    </source>
</evidence>
<dbReference type="InterPro" id="IPR002401">
    <property type="entry name" value="Cyt_P450_E_grp-I"/>
</dbReference>
<evidence type="ECO:0000256" key="1">
    <source>
        <dbReference type="ARBA" id="ARBA00004141"/>
    </source>
</evidence>
<dbReference type="CDD" id="cd11061">
    <property type="entry name" value="CYP67-like"/>
    <property type="match status" value="1"/>
</dbReference>
<keyword evidence="3 18" id="KW-0812">Transmembrane</keyword>
<dbReference type="GO" id="GO:0016020">
    <property type="term" value="C:membrane"/>
    <property type="evidence" value="ECO:0007669"/>
    <property type="project" value="UniProtKB-SubCell"/>
</dbReference>
<dbReference type="SUPFAM" id="SSF48264">
    <property type="entry name" value="Cytochrome P450"/>
    <property type="match status" value="1"/>
</dbReference>
<evidence type="ECO:0000256" key="13">
    <source>
        <dbReference type="ARBA" id="ARBA00072826"/>
    </source>
</evidence>
<dbReference type="InterPro" id="IPR036259">
    <property type="entry name" value="MFS_trans_sf"/>
</dbReference>
<reference evidence="19" key="1">
    <citation type="submission" date="2020-11" db="EMBL/GenBank/DDBJ databases">
        <title>The chromosome-scale genome resource for two endophytic Fusarium species: F. culmorum and F. pseudograminearum.</title>
        <authorList>
            <person name="Yuan Z."/>
        </authorList>
    </citation>
    <scope>NUCLEOTIDE SEQUENCE</scope>
    <source>
        <strain evidence="19">Class2-1B</strain>
    </source>
</reference>
<accession>A0A7S8CXA5</accession>
<dbReference type="FunFam" id="1.10.630.10:FF:000053">
    <property type="entry name" value="Cytochrome P450 benzoate 4-monooxygenase"/>
    <property type="match status" value="1"/>
</dbReference>
<dbReference type="InterPro" id="IPR001128">
    <property type="entry name" value="Cyt_P450"/>
</dbReference>
<evidence type="ECO:0000256" key="10">
    <source>
        <dbReference type="ARBA" id="ARBA00037968"/>
    </source>
</evidence>
<feature type="transmembrane region" description="Helical" evidence="18">
    <location>
        <begin position="149"/>
        <end position="170"/>
    </location>
</feature>
<protein>
    <recommendedName>
        <fullName evidence="13">Benzoate 4-monooxygenase bphA</fullName>
        <ecNumber evidence="12">1.14.14.92</ecNumber>
    </recommendedName>
    <alternativeName>
        <fullName evidence="14">Benzoate-para-hydroxylase A</fullName>
    </alternativeName>
    <alternativeName>
        <fullName evidence="15">Cytochrome P450 monooxygenase cyp53A1</fullName>
    </alternativeName>
</protein>
<feature type="transmembrane region" description="Helical" evidence="18">
    <location>
        <begin position="121"/>
        <end position="142"/>
    </location>
</feature>
<keyword evidence="16" id="KW-0349">Heme</keyword>
<keyword evidence="2" id="KW-0813">Transport</keyword>
<evidence type="ECO:0000256" key="8">
    <source>
        <dbReference type="ARBA" id="ARBA00023136"/>
    </source>
</evidence>
<dbReference type="InterPro" id="IPR011701">
    <property type="entry name" value="MFS"/>
</dbReference>
<feature type="transmembrane region" description="Helical" evidence="18">
    <location>
        <begin position="242"/>
        <end position="261"/>
    </location>
</feature>
<feature type="transmembrane region" description="Helical" evidence="18">
    <location>
        <begin position="176"/>
        <end position="199"/>
    </location>
</feature>
<dbReference type="EC" id="1.14.14.92" evidence="12"/>
<keyword evidence="6" id="KW-0560">Oxidoreductase</keyword>
<feature type="transmembrane region" description="Helical" evidence="18">
    <location>
        <begin position="345"/>
        <end position="366"/>
    </location>
</feature>
<feature type="transmembrane region" description="Helical" evidence="18">
    <location>
        <begin position="468"/>
        <end position="491"/>
    </location>
</feature>
<evidence type="ECO:0000256" key="3">
    <source>
        <dbReference type="ARBA" id="ARBA00022692"/>
    </source>
</evidence>
<dbReference type="Gene3D" id="1.10.630.10">
    <property type="entry name" value="Cytochrome P450"/>
    <property type="match status" value="1"/>
</dbReference>
<evidence type="ECO:0000256" key="6">
    <source>
        <dbReference type="ARBA" id="ARBA00023002"/>
    </source>
</evidence>
<evidence type="ECO:0000313" key="20">
    <source>
        <dbReference type="Proteomes" id="UP000663297"/>
    </source>
</evidence>
<dbReference type="Pfam" id="PF00067">
    <property type="entry name" value="p450"/>
    <property type="match status" value="1"/>
</dbReference>
<feature type="transmembrane region" description="Helical" evidence="18">
    <location>
        <begin position="601"/>
        <end position="618"/>
    </location>
</feature>
<evidence type="ECO:0000256" key="2">
    <source>
        <dbReference type="ARBA" id="ARBA00022448"/>
    </source>
</evidence>
<feature type="transmembrane region" description="Helical" evidence="18">
    <location>
        <begin position="436"/>
        <end position="456"/>
    </location>
</feature>
<dbReference type="GO" id="GO:0018664">
    <property type="term" value="F:benzoate 4-monooxygenase activity"/>
    <property type="evidence" value="ECO:0007669"/>
    <property type="project" value="UniProtKB-EC"/>
</dbReference>
<evidence type="ECO:0000256" key="7">
    <source>
        <dbReference type="ARBA" id="ARBA00023004"/>
    </source>
</evidence>
<evidence type="ECO:0000256" key="4">
    <source>
        <dbReference type="ARBA" id="ARBA00022723"/>
    </source>
</evidence>
<evidence type="ECO:0000256" key="9">
    <source>
        <dbReference type="ARBA" id="ARBA00023180"/>
    </source>
</evidence>
<dbReference type="InterPro" id="IPR017972">
    <property type="entry name" value="Cyt_P450_CS"/>
</dbReference>
<feature type="transmembrane region" description="Helical" evidence="18">
    <location>
        <begin position="405"/>
        <end position="424"/>
    </location>
</feature>
<dbReference type="GO" id="GO:0020037">
    <property type="term" value="F:heme binding"/>
    <property type="evidence" value="ECO:0007669"/>
    <property type="project" value="InterPro"/>
</dbReference>
<keyword evidence="8 18" id="KW-0472">Membrane</keyword>
<keyword evidence="4 16" id="KW-0479">Metal-binding</keyword>
<dbReference type="GO" id="GO:0022857">
    <property type="term" value="F:transmembrane transporter activity"/>
    <property type="evidence" value="ECO:0007669"/>
    <property type="project" value="InterPro"/>
</dbReference>
<dbReference type="GO" id="GO:0005506">
    <property type="term" value="F:iron ion binding"/>
    <property type="evidence" value="ECO:0007669"/>
    <property type="project" value="InterPro"/>
</dbReference>
<dbReference type="PANTHER" id="PTHR43791:SF59">
    <property type="entry name" value="TRANSPORTER, PUTATIVE (AFU_ORTHOLOGUE AFUA_1G06550)-RELATED"/>
    <property type="match status" value="1"/>
</dbReference>
<evidence type="ECO:0000256" key="18">
    <source>
        <dbReference type="SAM" id="Phobius"/>
    </source>
</evidence>
<dbReference type="InterPro" id="IPR036396">
    <property type="entry name" value="Cyt_P450_sf"/>
</dbReference>
<evidence type="ECO:0000256" key="5">
    <source>
        <dbReference type="ARBA" id="ARBA00022989"/>
    </source>
</evidence>
<evidence type="ECO:0000256" key="15">
    <source>
        <dbReference type="ARBA" id="ARBA00082391"/>
    </source>
</evidence>
<proteinExistence type="inferred from homology"/>
<evidence type="ECO:0000313" key="19">
    <source>
        <dbReference type="EMBL" id="QPC57949.1"/>
    </source>
</evidence>
<dbReference type="PROSITE" id="PS00086">
    <property type="entry name" value="CYTOCHROME_P450"/>
    <property type="match status" value="1"/>
</dbReference>
<evidence type="ECO:0000256" key="17">
    <source>
        <dbReference type="SAM" id="MobiDB-lite"/>
    </source>
</evidence>
<dbReference type="PANTHER" id="PTHR43791">
    <property type="entry name" value="PERMEASE-RELATED"/>
    <property type="match status" value="1"/>
</dbReference>
<feature type="transmembrane region" description="Helical" evidence="18">
    <location>
        <begin position="373"/>
        <end position="393"/>
    </location>
</feature>
<feature type="region of interest" description="Disordered" evidence="17">
    <location>
        <begin position="1"/>
        <end position="26"/>
    </location>
</feature>
<comment type="subcellular location">
    <subcellularLocation>
        <location evidence="1">Membrane</location>
        <topology evidence="1">Multi-pass membrane protein</topology>
    </subcellularLocation>
</comment>
<comment type="cofactor">
    <cofactor evidence="16">
        <name>heme</name>
        <dbReference type="ChEBI" id="CHEBI:30413"/>
    </cofactor>
</comment>
<dbReference type="AlphaFoldDB" id="A0A7S8CXA5"/>
<keyword evidence="7 16" id="KW-0408">Iron</keyword>
<dbReference type="Proteomes" id="UP000663297">
    <property type="component" value="Chromosome 1"/>
</dbReference>
<keyword evidence="5 18" id="KW-1133">Transmembrane helix</keyword>